<dbReference type="PANTHER" id="PTHR43939:SF50">
    <property type="entry name" value="NUCLEOPORIN"/>
    <property type="match status" value="1"/>
</dbReference>
<keyword evidence="5" id="KW-1185">Reference proteome</keyword>
<dbReference type="EMBL" id="JAKUCV010000710">
    <property type="protein sequence ID" value="KAJ4849054.1"/>
    <property type="molecule type" value="Genomic_DNA"/>
</dbReference>
<proteinExistence type="predicted"/>
<reference evidence="4" key="1">
    <citation type="submission" date="2022-02" db="EMBL/GenBank/DDBJ databases">
        <authorList>
            <person name="Henning P.M."/>
            <person name="McCubbin A.G."/>
            <person name="Shore J.S."/>
        </authorList>
    </citation>
    <scope>NUCLEOTIDE SEQUENCE</scope>
    <source>
        <strain evidence="4">F60SS</strain>
        <tissue evidence="4">Leaves</tissue>
    </source>
</reference>
<dbReference type="OrthoDB" id="649641at2759"/>
<keyword evidence="3" id="KW-0472">Membrane</keyword>
<reference evidence="4" key="2">
    <citation type="journal article" date="2023" name="Plants (Basel)">
        <title>Annotation of the Turnera subulata (Passifloraceae) Draft Genome Reveals the S-Locus Evolved after the Divergence of Turneroideae from Passifloroideae in a Stepwise Manner.</title>
        <authorList>
            <person name="Henning P.M."/>
            <person name="Roalson E.H."/>
            <person name="Mir W."/>
            <person name="McCubbin A.G."/>
            <person name="Shore J.S."/>
        </authorList>
    </citation>
    <scope>NUCLEOTIDE SEQUENCE</scope>
    <source>
        <strain evidence="4">F60SS</strain>
    </source>
</reference>
<protein>
    <submittedName>
        <fullName evidence="4">Uncharacterized protein</fullName>
    </submittedName>
</protein>
<feature type="coiled-coil region" evidence="1">
    <location>
        <begin position="1091"/>
        <end position="1118"/>
    </location>
</feature>
<feature type="coiled-coil region" evidence="1">
    <location>
        <begin position="969"/>
        <end position="1024"/>
    </location>
</feature>
<keyword evidence="3" id="KW-1133">Transmembrane helix</keyword>
<feature type="compositionally biased region" description="Basic and acidic residues" evidence="2">
    <location>
        <begin position="41"/>
        <end position="52"/>
    </location>
</feature>
<keyword evidence="3" id="KW-0812">Transmembrane</keyword>
<comment type="caution">
    <text evidence="4">The sequence shown here is derived from an EMBL/GenBank/DDBJ whole genome shotgun (WGS) entry which is preliminary data.</text>
</comment>
<feature type="coiled-coil region" evidence="1">
    <location>
        <begin position="1998"/>
        <end position="2032"/>
    </location>
</feature>
<feature type="coiled-coil region" evidence="1">
    <location>
        <begin position="2599"/>
        <end position="2633"/>
    </location>
</feature>
<feature type="transmembrane region" description="Helical" evidence="3">
    <location>
        <begin position="2739"/>
        <end position="2758"/>
    </location>
</feature>
<evidence type="ECO:0000313" key="4">
    <source>
        <dbReference type="EMBL" id="KAJ4849054.1"/>
    </source>
</evidence>
<dbReference type="PANTHER" id="PTHR43939">
    <property type="entry name" value="COILED-COIL DOMAIN-CONTAINING PROTEIN 158"/>
    <property type="match status" value="1"/>
</dbReference>
<organism evidence="4 5">
    <name type="scientific">Turnera subulata</name>
    <dbReference type="NCBI Taxonomy" id="218843"/>
    <lineage>
        <taxon>Eukaryota</taxon>
        <taxon>Viridiplantae</taxon>
        <taxon>Streptophyta</taxon>
        <taxon>Embryophyta</taxon>
        <taxon>Tracheophyta</taxon>
        <taxon>Spermatophyta</taxon>
        <taxon>Magnoliopsida</taxon>
        <taxon>eudicotyledons</taxon>
        <taxon>Gunneridae</taxon>
        <taxon>Pentapetalae</taxon>
        <taxon>rosids</taxon>
        <taxon>fabids</taxon>
        <taxon>Malpighiales</taxon>
        <taxon>Passifloraceae</taxon>
        <taxon>Turnera</taxon>
    </lineage>
</organism>
<evidence type="ECO:0000256" key="2">
    <source>
        <dbReference type="SAM" id="MobiDB-lite"/>
    </source>
</evidence>
<feature type="coiled-coil region" evidence="1">
    <location>
        <begin position="2361"/>
        <end position="2517"/>
    </location>
</feature>
<evidence type="ECO:0000256" key="1">
    <source>
        <dbReference type="SAM" id="Coils"/>
    </source>
</evidence>
<feature type="coiled-coil region" evidence="1">
    <location>
        <begin position="498"/>
        <end position="721"/>
    </location>
</feature>
<evidence type="ECO:0000313" key="5">
    <source>
        <dbReference type="Proteomes" id="UP001141552"/>
    </source>
</evidence>
<feature type="region of interest" description="Disordered" evidence="2">
    <location>
        <begin position="1"/>
        <end position="169"/>
    </location>
</feature>
<feature type="compositionally biased region" description="Polar residues" evidence="2">
    <location>
        <begin position="54"/>
        <end position="63"/>
    </location>
</feature>
<dbReference type="Proteomes" id="UP001141552">
    <property type="component" value="Unassembled WGS sequence"/>
</dbReference>
<accession>A0A9Q0GI67</accession>
<name>A0A9Q0GI67_9ROSI</name>
<evidence type="ECO:0000256" key="3">
    <source>
        <dbReference type="SAM" id="Phobius"/>
    </source>
</evidence>
<feature type="coiled-coil region" evidence="1">
    <location>
        <begin position="1301"/>
        <end position="1384"/>
    </location>
</feature>
<feature type="coiled-coil region" evidence="1">
    <location>
        <begin position="1578"/>
        <end position="1689"/>
    </location>
</feature>
<feature type="coiled-coil region" evidence="1">
    <location>
        <begin position="1830"/>
        <end position="1906"/>
    </location>
</feature>
<keyword evidence="1" id="KW-0175">Coiled coil</keyword>
<sequence>MDKNKNRTDLLAAGRKKLQQYRQKKDNKGGSSHGKSSKKSSKSEQQESDADKASTVSNSSKLPESSGKGIVSLSASDLGTSDAKSDDLVAIDPSSVSLASEPGGGVTVVSDSVNVDMQDQDPDNNRDSSNPIEGKNLGAIDDETKNLTQFGTSDIPDSEGETKRDGNITGIDMLPPATIAEHTDGVNAAVEIERVNGEEVKELLPPRADAPVTSLIPGRGDQETDGLGPEEFGAACYTEHEGIEQHQVSEYAGQLAPEQIGAVEAVSQLNQDDGLPSASETERSEGSLASALVIAPTDGAIISEVRSQQDQLYNEDPRDVERIEMISGLNRDGGECSQSGTIVADASSQYLPDEPFVFVDKIHERPPGDTSPINFSQLIDVLGGLSEEEFRLLLKSRGLVSEVDSGSSSQILPHHALQGFLERLSEELFLVSCTKDILGLQLSELSNTLIENDHQFHHLGHEVSVLRASFQEACERSDYISKELAKSKSELQATLLGREELQHQFHEAKAEIEVVSSRANELQNRLEKSQSEFLSLSKESAECKDLVAALQLEIEGLNGTVASLTEEKSLSAHENEKLLRELADCKNLLGTLQEENVNLTTTLASVTEERKNFESEKESLATSNEKVSVELTDCKGMLEAQQIENRNLNAELALVIEERKKFEEDKRFAIHENERLSSELLTRHERSAEYDEERIRFESELKEAKMRLEQLMEENMLLSSSVDMYKAKVREIDTAQPQVSSPIAEAVNEVGSLKAQSRDCENVADIEHSHELSVKQAGEAPLHVLEKSVSGGLPGGRPTELSKLEAFDDSFGFSVLNAHLEEADRILQHIEKAVEDIHSSILNRLGSKAPAPAVSKLILAFESKVHGDESEVEDRPITEDQSPVADLFGSTKDHTKDLKAVLQQLVQDVAKAGTLCRLQHDGANDEIRVLKGQVEALKEYSDNLEPSKIELDILDEALKQHVSGVRENNSQLQVLYETLKQQCSSLELENFELGKKLNESVLAIDELQSQLHNSQKNSDEMASMHHDQLEKLQQEANERALTTQQGWNSTTASTVEVIQRLDDFIGFSYASNISDSTPWSLDISSRVALSVDAAIKMIDDMKEKIEAAAREHEADSNSFNILSQKYSELLRKNELTKNAMIRLYSELKELVTDSGNLLEPSDISRPEDELFDGLDYSSYRSLIELLKNFLAERLELHSVNSKLTLELMNRTNEVEELSLRCIDASFLQKILQEVEDVVKPEDAGIELDGAPASCLESLVFLLVHKYKHAGEQFSSLKEELGYKVTELTGLQETMHQLTGLKLQHESEIQLLKEHLSQADEALLATRSELQEKVSEVEQSEQRVSSLREKLSIAVAKGKGLVVQRDNLKQSLAETASELERCSQELQLKDSRLHEIETKLKIYSEAGERMESLESELSYIRNSATALRESFLLKDSLIQRIEEILEDLDLPEHFHSRDIIEKVDWLARSVTGNSLPLTEMDQRVSVEGSYSDAGFVAMDARNEDIPRSPDSIDELRREYEELQGRFYGLAEQNEMLEQSLLERNHLVQRWEEHLDRIDMPSHLRSVEPEDKIEWLGSALSEANHDRNSLLQKIDKLENYCASVTADLEESQKRISLLDTELESSRKRITDVEMNLQAVISERDNASERLEALTCDWEQLLAKSLQFELDHETLLEELSSLQEEMAKKLENEGSIQRIHDEISRLHGLVCDALQDPGAKGMVSGVCNTETLEGVLRKLIENYMLLSSVKPVVMNAAEEHHAKLSDADLVDGRSRDTLDTGNADITVLEREAKDEPDVGALKQELEATLSELTHVRDERDIFFEKQQSLIFEVEALNKKVVELKELLAQEEQKSNSVREKLNVAVRKGKSLVQLRDGLKQTIEEMNSELEHLKSEIRQRDSALMDYEQKMKDLTIHSERGHALESECLFLRSRMAETEHHLQEKGHTLTLILNALGDIEVGGDIGNIDPLAKLEYIAKTCHDLRAALASAEQESRKSGRAAELLLAELNEVQERNDGLQEELAKASIALTEISKERDMAEAAKLEAFSHLEKVSEVNSELSMKQSSELMVLKSATNELRKSFFDINNYVAHFFSKELEFLKGLETGVESCFLSRRNEGNHMVPVPLFSAADGITFRSSEKESLLSLDSLPETYLSDNSNGSIIFEVCTSVQELRKEARSMKAMLSEYSITLHQQASNLSKLIGTFYGELTSQNQSFEALKKEFKRIESAEMEATVLRRNIALLYEACTNSLMEIENGVAETARDTLTSGAERLKLKPELLAKTGQYFGGDSSLLSEEHIKSLAERLLTIVKDFACFKGEVTEGKEKEMKFTISSLQKELQDKDMQRERICMDLVSQVKKAEAAATSYSLDLQSAKSQMNDLEKQLQMVNEERNMLEQSVKNLQEGQIISTELQEKLGSMTRLLTAKDQEIEALMQAIEEEEIQMEDLANKITELEKVVQQKNTDIENLEASRGKVMKKLSITVSKFDELHHFSETLLAEVEKLQAQLQDRDAEISFLRQEVTRCTNDVLAASQMSSKRNSDEINDLLMWLDISMSEFGMQDGNLADSNLVQGHKELLQRKVTCILSKVGDLQVVANNRDELLQMERGKVEDLARKVEILEKSLHEKEVQLNMLEDGHLAEPANTTPEILEVEPVINKWTVTGPSAASQVRSLRKVNNEQVAIAIDDEAGGSSRLEDEDDDKIHGFRSLTTSRIIPKFTRPVTDMIDGLWVSCDRTLMRQPTLRLGIIIYWAILHALLANFVV</sequence>
<gene>
    <name evidence="4" type="ORF">Tsubulata_029530</name>
</gene>